<dbReference type="InterPro" id="IPR011990">
    <property type="entry name" value="TPR-like_helical_dom_sf"/>
</dbReference>
<dbReference type="EMBL" id="CACRUT010000004">
    <property type="protein sequence ID" value="VYT68328.1"/>
    <property type="molecule type" value="Genomic_DNA"/>
</dbReference>
<name>A0A6N2YR72_9BACT</name>
<dbReference type="InterPro" id="IPR039565">
    <property type="entry name" value="BamD-like"/>
</dbReference>
<gene>
    <name evidence="2" type="primary">bamD</name>
    <name evidence="2" type="ORF">PCLFYP37_00859</name>
</gene>
<protein>
    <submittedName>
        <fullName evidence="2">Outer membrane protein assembly factor BamD</fullName>
    </submittedName>
</protein>
<dbReference type="Pfam" id="PF13525">
    <property type="entry name" value="YfiO"/>
    <property type="match status" value="1"/>
</dbReference>
<dbReference type="SUPFAM" id="SSF48452">
    <property type="entry name" value="TPR-like"/>
    <property type="match status" value="1"/>
</dbReference>
<dbReference type="AlphaFoldDB" id="A0A6N2YR72"/>
<reference evidence="2" key="1">
    <citation type="submission" date="2019-11" db="EMBL/GenBank/DDBJ databases">
        <authorList>
            <person name="Feng L."/>
        </authorList>
    </citation>
    <scope>NUCLEOTIDE SEQUENCE</scope>
    <source>
        <strain evidence="2">PclaraLFYP37</strain>
    </source>
</reference>
<sequence>MLFHNFAVQLYNMKRIFLWLSGAMLLLASCNQYNNVMKTADYDYKYEAAKEYFVKGQYSRSSVLLGELVTLMKGTSRGEECLYMLAMSEFCDGNFDVAHSYFKKYYQSYPKGVYVEYARFYAGRSLYESVPDTRLDQSSTMAAVKEFQDFLDYYPYTHLKDRTQEMIFALQDKMVEKEFEAAKLYYDLGSYMGNCSYGGSNYEACIVTARNALLDYPYASPERREEFSIMILRAKYQLAQQSVEEKRLERYRDTIDEYYGFMNEYPESKYLKDAQRIFAQSEKYVNKKS</sequence>
<evidence type="ECO:0000256" key="1">
    <source>
        <dbReference type="ARBA" id="ARBA00022729"/>
    </source>
</evidence>
<organism evidence="2">
    <name type="scientific">Paraprevotella clara</name>
    <dbReference type="NCBI Taxonomy" id="454154"/>
    <lineage>
        <taxon>Bacteria</taxon>
        <taxon>Pseudomonadati</taxon>
        <taxon>Bacteroidota</taxon>
        <taxon>Bacteroidia</taxon>
        <taxon>Bacteroidales</taxon>
        <taxon>Prevotellaceae</taxon>
        <taxon>Paraprevotella</taxon>
    </lineage>
</organism>
<keyword evidence="1" id="KW-0732">Signal</keyword>
<dbReference type="Gene3D" id="1.25.40.10">
    <property type="entry name" value="Tetratricopeptide repeat domain"/>
    <property type="match status" value="1"/>
</dbReference>
<accession>A0A6N2YR72</accession>
<proteinExistence type="predicted"/>
<evidence type="ECO:0000313" key="2">
    <source>
        <dbReference type="EMBL" id="VYT68328.1"/>
    </source>
</evidence>